<dbReference type="OrthoDB" id="3628156at2"/>
<evidence type="ECO:0000313" key="4">
    <source>
        <dbReference type="EMBL" id="KAA2257903.1"/>
    </source>
</evidence>
<evidence type="ECO:0000259" key="3">
    <source>
        <dbReference type="PROSITE" id="PS50801"/>
    </source>
</evidence>
<dbReference type="PANTHER" id="PTHR33495:SF2">
    <property type="entry name" value="ANTI-SIGMA FACTOR ANTAGONIST TM_1081-RELATED"/>
    <property type="match status" value="1"/>
</dbReference>
<reference evidence="4 5" key="1">
    <citation type="submission" date="2019-09" db="EMBL/GenBank/DDBJ databases">
        <title>Goodfellowia gen. nov., a new genus of the Pseudonocardineae related to Actinoalloteichus, containing Goodfellowia coeruleoviolacea gen. nov., comb. nov. gen. nov., comb. nov.</title>
        <authorList>
            <person name="Labeda D."/>
        </authorList>
    </citation>
    <scope>NUCLEOTIDE SEQUENCE [LARGE SCALE GENOMIC DNA]</scope>
    <source>
        <strain evidence="4 5">AN110305</strain>
    </source>
</reference>
<dbReference type="EMBL" id="VUOB01000043">
    <property type="protein sequence ID" value="KAA2257903.1"/>
    <property type="molecule type" value="Genomic_DNA"/>
</dbReference>
<dbReference type="Gene3D" id="3.30.750.24">
    <property type="entry name" value="STAS domain"/>
    <property type="match status" value="1"/>
</dbReference>
<organism evidence="4 5">
    <name type="scientific">Solihabitans fulvus</name>
    <dbReference type="NCBI Taxonomy" id="1892852"/>
    <lineage>
        <taxon>Bacteria</taxon>
        <taxon>Bacillati</taxon>
        <taxon>Actinomycetota</taxon>
        <taxon>Actinomycetes</taxon>
        <taxon>Pseudonocardiales</taxon>
        <taxon>Pseudonocardiaceae</taxon>
        <taxon>Solihabitans</taxon>
    </lineage>
</organism>
<dbReference type="GO" id="GO:0043856">
    <property type="term" value="F:anti-sigma factor antagonist activity"/>
    <property type="evidence" value="ECO:0007669"/>
    <property type="project" value="InterPro"/>
</dbReference>
<evidence type="ECO:0000313" key="5">
    <source>
        <dbReference type="Proteomes" id="UP000323454"/>
    </source>
</evidence>
<dbReference type="SUPFAM" id="SSF52091">
    <property type="entry name" value="SpoIIaa-like"/>
    <property type="match status" value="1"/>
</dbReference>
<reference evidence="4 5" key="2">
    <citation type="submission" date="2019-09" db="EMBL/GenBank/DDBJ databases">
        <authorList>
            <person name="Jin C."/>
        </authorList>
    </citation>
    <scope>NUCLEOTIDE SEQUENCE [LARGE SCALE GENOMIC DNA]</scope>
    <source>
        <strain evidence="4 5">AN110305</strain>
    </source>
</reference>
<dbReference type="Proteomes" id="UP000323454">
    <property type="component" value="Unassembled WGS sequence"/>
</dbReference>
<name>A0A5B2X3X9_9PSEU</name>
<comment type="similarity">
    <text evidence="1 2">Belongs to the anti-sigma-factor antagonist family.</text>
</comment>
<dbReference type="CDD" id="cd07043">
    <property type="entry name" value="STAS_anti-anti-sigma_factors"/>
    <property type="match status" value="1"/>
</dbReference>
<sequence>MAASAHQLDAPATPLSTPRLGHGLLLHTRWAPPSVAVVKVAGEVDMLTAPTLAACLLAGLARWTPRRLVVDLRRVGFLSVAGLGVLIEANEQAGARHVELRLVADTRTVRRALMLAAATHPLVVCATLAAALPGGIARPTGLGR</sequence>
<feature type="domain" description="STAS" evidence="3">
    <location>
        <begin position="33"/>
        <end position="113"/>
    </location>
</feature>
<evidence type="ECO:0000256" key="1">
    <source>
        <dbReference type="ARBA" id="ARBA00009013"/>
    </source>
</evidence>
<proteinExistence type="inferred from homology"/>
<dbReference type="InterPro" id="IPR002645">
    <property type="entry name" value="STAS_dom"/>
</dbReference>
<accession>A0A5B2X3X9</accession>
<dbReference type="NCBIfam" id="TIGR00377">
    <property type="entry name" value="ant_ant_sig"/>
    <property type="match status" value="1"/>
</dbReference>
<dbReference type="InterPro" id="IPR036513">
    <property type="entry name" value="STAS_dom_sf"/>
</dbReference>
<dbReference type="PANTHER" id="PTHR33495">
    <property type="entry name" value="ANTI-SIGMA FACTOR ANTAGONIST TM_1081-RELATED-RELATED"/>
    <property type="match status" value="1"/>
</dbReference>
<comment type="caution">
    <text evidence="4">The sequence shown here is derived from an EMBL/GenBank/DDBJ whole genome shotgun (WGS) entry which is preliminary data.</text>
</comment>
<evidence type="ECO:0000256" key="2">
    <source>
        <dbReference type="RuleBase" id="RU003749"/>
    </source>
</evidence>
<protein>
    <recommendedName>
        <fullName evidence="2">Anti-sigma factor antagonist</fullName>
    </recommendedName>
</protein>
<keyword evidence="5" id="KW-1185">Reference proteome</keyword>
<gene>
    <name evidence="4" type="ORF">F0L68_24605</name>
</gene>
<dbReference type="PROSITE" id="PS50801">
    <property type="entry name" value="STAS"/>
    <property type="match status" value="1"/>
</dbReference>
<dbReference type="AlphaFoldDB" id="A0A5B2X3X9"/>
<dbReference type="RefSeq" id="WP_149852166.1">
    <property type="nucleotide sequence ID" value="NZ_VUOB01000043.1"/>
</dbReference>
<dbReference type="Pfam" id="PF01740">
    <property type="entry name" value="STAS"/>
    <property type="match status" value="1"/>
</dbReference>
<dbReference type="InterPro" id="IPR003658">
    <property type="entry name" value="Anti-sigma_ant"/>
</dbReference>